<dbReference type="PANTHER" id="PTHR43109">
    <property type="entry name" value="NUCLEOSIDE DIPHOSPHATE KINASE 7"/>
    <property type="match status" value="1"/>
</dbReference>
<accession>A0A1S3KEP0</accession>
<feature type="region of interest" description="Disordered" evidence="4">
    <location>
        <begin position="257"/>
        <end position="348"/>
    </location>
</feature>
<feature type="compositionally biased region" description="Basic and acidic residues" evidence="4">
    <location>
        <begin position="604"/>
        <end position="644"/>
    </location>
</feature>
<evidence type="ECO:0000313" key="7">
    <source>
        <dbReference type="RefSeq" id="XP_013420924.1"/>
    </source>
</evidence>
<dbReference type="RefSeq" id="XP_013420924.1">
    <property type="nucleotide sequence ID" value="XM_013565470.1"/>
</dbReference>
<organism evidence="6 7">
    <name type="scientific">Lingula anatina</name>
    <name type="common">Brachiopod</name>
    <name type="synonym">Lingula unguis</name>
    <dbReference type="NCBI Taxonomy" id="7574"/>
    <lineage>
        <taxon>Eukaryota</taxon>
        <taxon>Metazoa</taxon>
        <taxon>Spiralia</taxon>
        <taxon>Lophotrochozoa</taxon>
        <taxon>Brachiopoda</taxon>
        <taxon>Linguliformea</taxon>
        <taxon>Lingulata</taxon>
        <taxon>Lingulida</taxon>
        <taxon>Linguloidea</taxon>
        <taxon>Lingulidae</taxon>
        <taxon>Lingula</taxon>
    </lineage>
</organism>
<comment type="caution">
    <text evidence="3">Lacks conserved residue(s) required for the propagation of feature annotation.</text>
</comment>
<gene>
    <name evidence="7" type="primary">LOC106181165</name>
</gene>
<feature type="region of interest" description="Disordered" evidence="4">
    <location>
        <begin position="100"/>
        <end position="146"/>
    </location>
</feature>
<proteinExistence type="inferred from homology"/>
<feature type="compositionally biased region" description="Basic and acidic residues" evidence="4">
    <location>
        <begin position="577"/>
        <end position="596"/>
    </location>
</feature>
<evidence type="ECO:0000259" key="5">
    <source>
        <dbReference type="SMART" id="SM00562"/>
    </source>
</evidence>
<feature type="region of interest" description="Disordered" evidence="4">
    <location>
        <begin position="468"/>
        <end position="491"/>
    </location>
</feature>
<dbReference type="OrthoDB" id="2162449at2759"/>
<dbReference type="SMART" id="SM00562">
    <property type="entry name" value="NDK"/>
    <property type="match status" value="1"/>
</dbReference>
<feature type="region of interest" description="Disordered" evidence="4">
    <location>
        <begin position="528"/>
        <end position="548"/>
    </location>
</feature>
<dbReference type="PANTHER" id="PTHR43109:SF3">
    <property type="entry name" value="DYNEIN AXONEMAL ASSEMBLY FACTOR 8"/>
    <property type="match status" value="1"/>
</dbReference>
<sequence>MASSDEGSDGEVDILAQFASKMSFPAMLPDGSSLKPKMDQIFTEVEQRLPSIDFDFSDVSSDEDVGIFQRSLISTTSSFFDSEKDLDESLTSDQFEELLSSSLQGSHSERSNSPPTQRETVSNGMNLDNDYTSSSVQNEVTEMPSTQANTASNGILLGNAFRAMEVELSRVNREARSRSSGGNGMLENSLFTMAREININHVSNEMDFSVQQEGTLHINGHNEERVPSSGRQQGRDRLQESGYLSDSVSSWRQILRNDSAENDAAPKPRYQGWVGKSDSSSSVQNKDSDMQNGGAIGKVSMGSSTSSRKVDRSTSEPGLDPEDEHSRRSPRRSKQAVKKKMASPRAESREVVARFIPERTRLSLHQLENIDLDNVLSSENAKELNLPSLQPQEAMGDTGEDTGSEPTLIQRLLQLSVQQSGQSFPQQEVDPVTGAVIKKKKRKGKKAESKEMKTAINESIGGVTADLEASQKSKKKRQNPPELSSYVLDSIPKKEEPETVYLDLRNFEQQRQEEQQRVASVQRILRIHDSKKKEDSSDSEDEGSAESWFEQRRKIRAAIERGSVSQVLPSKPSLPKAPKEATHAQRLAHVEPKRPLSGETQGDSEVKAMEQKPEPDKEAEEREKQRRMDTAKKLREQREHERQSRLRLAKQLEALRPKTSVSGRYPCAEETPVVFDVEASYEPMPQCLPDTLPADLETILLTVHLSTNGEIIVHRGGNKSVDMGLGLSASCTTLLTWLLSLVPHDFTFLDDSSIRQPAPSPPVPLDPGPFCVLGLQQLWFEEQLCIIVAIAPKDKQSQVTQLTGPVKSKKAKLKDAVKSCTPFQQQVTKFLSTNTLHSVCPWLQDFTSVEISSPPSPSTDHPTSQKFAYKPPLPNITTKPLSTFMQMRTDPDAVKKVFGTPVGFFYQSVESDECQADVGINDDGVNYETQNTMSLVYKKIYQNPVALMGILSRVLQEGLDISGIRLLYPSVQLLSLESPRISFNENAPPQSNTEFLNSVGPILAIALRGTFARSIWLDAVGPSDPALARRTDPNSLCALYGGESREECLLFCPRNPARIQTELARWFGGRVPPSGVIDVGAMPNRKERHCSGSPKGGKGKRVSFHTESSHQPEAVFPSRRPPATLTATVTSDIFLTVSPLLPVKCLGVVMATCQRRGYQLRGVRRMRLNTKRASSLGVSGKALSIFSAEGPRSPQSPVSFDDVFLEQRSSSPQDAGEPSMPCTVLLLQKENALHSAPSLIEAFMVQLCLKGVLGSVQSSTPHPLTSSLLFQYTGYTDSLLHLLGGDFSRVPDIEITCPSYIAPELYTNPEIEQIVVLTLTGHLHMRTFGLFLAKLLNMTPYSKLPTAPLTQEGFELLGIKWLPSLSINQAKELTPYEVGDKQWKKSIHTLTSEPAVVLLLRGINAFKRVSSIISSKTQQTTATGGQQLSLEKLMSPTPEIAYRQMTLFFRDLELFPDPHARPLLHFMPPVRQSDESQTRRRRQLKPDWAANFIEESVFRTMLAGPRLLTSVLIFKPDAVRKHLSKVFRKVTHERFTVVGLKMKVLITEEAWGMVPQYEDNDIVRQMHVDHMTSGPSFILCVQRENAVKKLLDVIGAEDPQQARRQSIFNWRGTFGVDPVCNGIYASADYQHAMHDVKQFFPEGLCCSETPDLKADEVSCPGVNVGVGIKLDKTREVTFRDPNSAVGELYEVEDAGSKKNTGTTPAVQVSHITMLTQTNCVVLTPAVMKTEKRSSVPAYVYIVEEMLKHGFEVCGAQLIWFTQDQAQQYLHLCDAGSYKLVPMLTSGPSLVLAVQRDNAVMAFDVLLGGPYTSESIYKKYGEFIMRPKDTSQVSKHLAFFFDHLMPGCHAIIREV</sequence>
<protein>
    <submittedName>
        <fullName evidence="7">Uncharacterized protein LOC106181165 isoform X2</fullName>
    </submittedName>
</protein>
<dbReference type="GeneID" id="106181165"/>
<comment type="similarity">
    <text evidence="3">Belongs to the NDK family.</text>
</comment>
<dbReference type="InterPro" id="IPR034907">
    <property type="entry name" value="NDK-like_dom"/>
</dbReference>
<evidence type="ECO:0000256" key="3">
    <source>
        <dbReference type="PROSITE-ProRule" id="PRU00706"/>
    </source>
</evidence>
<feature type="region of interest" description="Disordered" evidence="4">
    <location>
        <begin position="1079"/>
        <end position="1120"/>
    </location>
</feature>
<evidence type="ECO:0000256" key="2">
    <source>
        <dbReference type="ARBA" id="ARBA00022490"/>
    </source>
</evidence>
<feature type="region of interest" description="Disordered" evidence="4">
    <location>
        <begin position="385"/>
        <end position="404"/>
    </location>
</feature>
<dbReference type="Proteomes" id="UP000085678">
    <property type="component" value="Unplaced"/>
</dbReference>
<evidence type="ECO:0000256" key="1">
    <source>
        <dbReference type="ARBA" id="ARBA00004496"/>
    </source>
</evidence>
<evidence type="ECO:0000256" key="4">
    <source>
        <dbReference type="SAM" id="MobiDB-lite"/>
    </source>
</evidence>
<dbReference type="Pfam" id="PF00334">
    <property type="entry name" value="NDK"/>
    <property type="match status" value="1"/>
</dbReference>
<dbReference type="GO" id="GO:0005879">
    <property type="term" value="C:axonemal microtubule"/>
    <property type="evidence" value="ECO:0007669"/>
    <property type="project" value="TreeGrafter"/>
</dbReference>
<dbReference type="InterPro" id="IPR036850">
    <property type="entry name" value="NDK-like_dom_sf"/>
</dbReference>
<feature type="region of interest" description="Disordered" evidence="4">
    <location>
        <begin position="560"/>
        <end position="645"/>
    </location>
</feature>
<feature type="domain" description="Nucleoside diphosphate kinase-like" evidence="5">
    <location>
        <begin position="1507"/>
        <end position="1647"/>
    </location>
</feature>
<dbReference type="PROSITE" id="PS51374">
    <property type="entry name" value="NDPK_LIKE"/>
    <property type="match status" value="2"/>
</dbReference>
<feature type="region of interest" description="Disordered" evidence="4">
    <location>
        <begin position="220"/>
        <end position="244"/>
    </location>
</feature>
<reference evidence="7" key="1">
    <citation type="submission" date="2025-08" db="UniProtKB">
        <authorList>
            <consortium name="RefSeq"/>
        </authorList>
    </citation>
    <scope>IDENTIFICATION</scope>
    <source>
        <tissue evidence="7">Gonads</tissue>
    </source>
</reference>
<dbReference type="SUPFAM" id="SSF54919">
    <property type="entry name" value="Nucleoside diphosphate kinase, NDK"/>
    <property type="match status" value="4"/>
</dbReference>
<keyword evidence="6" id="KW-1185">Reference proteome</keyword>
<evidence type="ECO:0000313" key="6">
    <source>
        <dbReference type="Proteomes" id="UP000085678"/>
    </source>
</evidence>
<dbReference type="Gene3D" id="3.30.70.141">
    <property type="entry name" value="Nucleoside diphosphate kinase-like domain"/>
    <property type="match status" value="4"/>
</dbReference>
<keyword evidence="2" id="KW-0963">Cytoplasm</keyword>
<feature type="compositionally biased region" description="Basic residues" evidence="4">
    <location>
        <begin position="328"/>
        <end position="342"/>
    </location>
</feature>
<comment type="subcellular location">
    <subcellularLocation>
        <location evidence="1">Cytoplasm</location>
    </subcellularLocation>
</comment>
<name>A0A1S3KEP0_LINAN</name>